<evidence type="ECO:0000313" key="2">
    <source>
        <dbReference type="EMBL" id="MCF0060454.1"/>
    </source>
</evidence>
<name>A0A9X1PI28_9BACT</name>
<accession>A0A9X1PI28</accession>
<evidence type="ECO:0000313" key="3">
    <source>
        <dbReference type="Proteomes" id="UP001139000"/>
    </source>
</evidence>
<organism evidence="2 3">
    <name type="scientific">Dyadobacter chenwenxiniae</name>
    <dbReference type="NCBI Taxonomy" id="2906456"/>
    <lineage>
        <taxon>Bacteria</taxon>
        <taxon>Pseudomonadati</taxon>
        <taxon>Bacteroidota</taxon>
        <taxon>Cytophagia</taxon>
        <taxon>Cytophagales</taxon>
        <taxon>Spirosomataceae</taxon>
        <taxon>Dyadobacter</taxon>
    </lineage>
</organism>
<comment type="caution">
    <text evidence="2">The sequence shown here is derived from an EMBL/GenBank/DDBJ whole genome shotgun (WGS) entry which is preliminary data.</text>
</comment>
<dbReference type="RefSeq" id="WP_234653208.1">
    <property type="nucleotide sequence ID" value="NZ_CP094997.1"/>
</dbReference>
<evidence type="ECO:0000256" key="1">
    <source>
        <dbReference type="SAM" id="MobiDB-lite"/>
    </source>
</evidence>
<proteinExistence type="predicted"/>
<feature type="region of interest" description="Disordered" evidence="1">
    <location>
        <begin position="102"/>
        <end position="131"/>
    </location>
</feature>
<gene>
    <name evidence="2" type="ORF">LXM26_03050</name>
</gene>
<dbReference type="Proteomes" id="UP001139000">
    <property type="component" value="Unassembled WGS sequence"/>
</dbReference>
<keyword evidence="3" id="KW-1185">Reference proteome</keyword>
<sequence>MNNFITKSSLLLLVASIAIRLSSCESDYVNLKRKQFEKELIGLNRKNLVSFMIGDIEYIVAKNPNKTIANKTHLWAYNTKTKIWSQMADSPEASQIDTNLSIPDVKHNGANGKGGSADWKYDPTSNSWKKM</sequence>
<protein>
    <submittedName>
        <fullName evidence="2">Uncharacterized protein</fullName>
    </submittedName>
</protein>
<reference evidence="2" key="1">
    <citation type="submission" date="2021-12" db="EMBL/GenBank/DDBJ databases">
        <title>Novel species in genus Dyadobacter.</title>
        <authorList>
            <person name="Ma C."/>
        </authorList>
    </citation>
    <scope>NUCLEOTIDE SEQUENCE</scope>
    <source>
        <strain evidence="2">LJ419</strain>
    </source>
</reference>
<dbReference type="AlphaFoldDB" id="A0A9X1PI28"/>
<dbReference type="EMBL" id="JAJTTC010000001">
    <property type="protein sequence ID" value="MCF0060454.1"/>
    <property type="molecule type" value="Genomic_DNA"/>
</dbReference>